<dbReference type="EMBL" id="JADWYR010000001">
    <property type="protein sequence ID" value="MBG9375432.1"/>
    <property type="molecule type" value="Genomic_DNA"/>
</dbReference>
<evidence type="ECO:0000256" key="1">
    <source>
        <dbReference type="PROSITE-ProRule" id="PRU00169"/>
    </source>
</evidence>
<proteinExistence type="predicted"/>
<dbReference type="PROSITE" id="PS50110">
    <property type="entry name" value="RESPONSE_REGULATORY"/>
    <property type="match status" value="1"/>
</dbReference>
<dbReference type="Proteomes" id="UP000628448">
    <property type="component" value="Unassembled WGS sequence"/>
</dbReference>
<protein>
    <submittedName>
        <fullName evidence="3">Response regulator transcription factor</fullName>
    </submittedName>
</protein>
<dbReference type="InterPro" id="IPR011006">
    <property type="entry name" value="CheY-like_superfamily"/>
</dbReference>
<dbReference type="PANTHER" id="PTHR37299:SF1">
    <property type="entry name" value="STAGE 0 SPORULATION PROTEIN A HOMOLOG"/>
    <property type="match status" value="1"/>
</dbReference>
<dbReference type="PANTHER" id="PTHR37299">
    <property type="entry name" value="TRANSCRIPTIONAL REGULATOR-RELATED"/>
    <property type="match status" value="1"/>
</dbReference>
<reference evidence="3" key="1">
    <citation type="submission" date="2020-11" db="EMBL/GenBank/DDBJ databases">
        <title>Bacterial whole genome sequence for Panacibacter sp. DH6.</title>
        <authorList>
            <person name="Le V."/>
            <person name="Ko S."/>
            <person name="Ahn C.-Y."/>
            <person name="Oh H.-M."/>
        </authorList>
    </citation>
    <scope>NUCLEOTIDE SEQUENCE</scope>
    <source>
        <strain evidence="3">DH6</strain>
    </source>
</reference>
<dbReference type="GO" id="GO:0003677">
    <property type="term" value="F:DNA binding"/>
    <property type="evidence" value="ECO:0007669"/>
    <property type="project" value="InterPro"/>
</dbReference>
<comment type="caution">
    <text evidence="3">The sequence shown here is derived from an EMBL/GenBank/DDBJ whole genome shotgun (WGS) entry which is preliminary data.</text>
</comment>
<gene>
    <name evidence="3" type="ORF">I5907_04255</name>
</gene>
<accession>A0A931GYD5</accession>
<dbReference type="Gene3D" id="3.40.50.2300">
    <property type="match status" value="1"/>
</dbReference>
<keyword evidence="4" id="KW-1185">Reference proteome</keyword>
<dbReference type="AlphaFoldDB" id="A0A931GYD5"/>
<dbReference type="Pfam" id="PF00072">
    <property type="entry name" value="Response_reg"/>
    <property type="match status" value="1"/>
</dbReference>
<dbReference type="SMART" id="SM00448">
    <property type="entry name" value="REC"/>
    <property type="match status" value="1"/>
</dbReference>
<dbReference type="Pfam" id="PF04397">
    <property type="entry name" value="LytTR"/>
    <property type="match status" value="1"/>
</dbReference>
<evidence type="ECO:0000313" key="4">
    <source>
        <dbReference type="Proteomes" id="UP000628448"/>
    </source>
</evidence>
<dbReference type="InterPro" id="IPR046947">
    <property type="entry name" value="LytR-like"/>
</dbReference>
<dbReference type="RefSeq" id="WP_196989485.1">
    <property type="nucleotide sequence ID" value="NZ_JADWYR010000001.1"/>
</dbReference>
<dbReference type="GO" id="GO:0000156">
    <property type="term" value="F:phosphorelay response regulator activity"/>
    <property type="evidence" value="ECO:0007669"/>
    <property type="project" value="InterPro"/>
</dbReference>
<dbReference type="Gene3D" id="2.40.50.1020">
    <property type="entry name" value="LytTr DNA-binding domain"/>
    <property type="match status" value="1"/>
</dbReference>
<evidence type="ECO:0000313" key="3">
    <source>
        <dbReference type="EMBL" id="MBG9375432.1"/>
    </source>
</evidence>
<dbReference type="InterPro" id="IPR001789">
    <property type="entry name" value="Sig_transdc_resp-reg_receiver"/>
</dbReference>
<keyword evidence="1" id="KW-0597">Phosphoprotein</keyword>
<name>A0A931GYD5_9BACT</name>
<dbReference type="SMART" id="SM00850">
    <property type="entry name" value="LytTR"/>
    <property type="match status" value="1"/>
</dbReference>
<evidence type="ECO:0000259" key="2">
    <source>
        <dbReference type="PROSITE" id="PS50110"/>
    </source>
</evidence>
<dbReference type="InterPro" id="IPR007492">
    <property type="entry name" value="LytTR_DNA-bd_dom"/>
</dbReference>
<dbReference type="SUPFAM" id="SSF52172">
    <property type="entry name" value="CheY-like"/>
    <property type="match status" value="1"/>
</dbReference>
<organism evidence="3 4">
    <name type="scientific">Panacibacter microcysteis</name>
    <dbReference type="NCBI Taxonomy" id="2793269"/>
    <lineage>
        <taxon>Bacteria</taxon>
        <taxon>Pseudomonadati</taxon>
        <taxon>Bacteroidota</taxon>
        <taxon>Chitinophagia</taxon>
        <taxon>Chitinophagales</taxon>
        <taxon>Chitinophagaceae</taxon>
        <taxon>Panacibacter</taxon>
    </lineage>
</organism>
<feature type="modified residue" description="4-aspartylphosphate" evidence="1">
    <location>
        <position position="56"/>
    </location>
</feature>
<sequence>MLNAVIIEDETSGIERLRNILTELVPDINISAVISSVKDGITYFSTMPRQDIIFCDIHLTDGLSFEIFNNFKVDSPIIFTTAFDEFLMTAFDYNSIDYLLKPLNSTEVLKAIQKYRLLQQHFSQHAQRLNNLMEYLGTPKKTRLIVKKGLEHIAVRMEDIVLLYTENKVVYLIDRNRCKYIYDKNLSISEAALDPGVFFRANRKYIVNINYIKSYRAFEKVKLQVDFSIADIHHQVIISQETAPDFRKWLSGE</sequence>
<feature type="domain" description="Response regulatory" evidence="2">
    <location>
        <begin position="3"/>
        <end position="116"/>
    </location>
</feature>